<feature type="domain" description="SGNH hydrolase-type esterase" evidence="1">
    <location>
        <begin position="42"/>
        <end position="233"/>
    </location>
</feature>
<dbReference type="RefSeq" id="WP_145276779.1">
    <property type="nucleotide sequence ID" value="NZ_CP036272.1"/>
</dbReference>
<gene>
    <name evidence="2" type="ORF">SV7mr_47340</name>
</gene>
<sequence length="244" mass="26765">MKRRTVLAAAAAAGSVACLKPAKAFAEKGVTLSKGDVILFQGDSITDAGREKRKPVANAGLGRGYPKFVAEGLLKDHAELDLQIHNRGISGNKVPDLDRRWRADCIEIEPKVLSILIGVNDIWHKLNGRYEGTAETYRDGFAALLERTRKALPNTVFVVCQPFVLDSGTVQKNKDKWFPEFDVRRNYAQEVAKGAGALWVPFQDVFDQAVSEGTKPSELAGDGVHPSQQGHQLMAKTWREVVGV</sequence>
<dbReference type="Pfam" id="PF13472">
    <property type="entry name" value="Lipase_GDSL_2"/>
    <property type="match status" value="1"/>
</dbReference>
<dbReference type="EMBL" id="CP036272">
    <property type="protein sequence ID" value="QDT62187.1"/>
    <property type="molecule type" value="Genomic_DNA"/>
</dbReference>
<reference evidence="2 3" key="1">
    <citation type="submission" date="2019-02" db="EMBL/GenBank/DDBJ databases">
        <title>Deep-cultivation of Planctomycetes and their phenomic and genomic characterization uncovers novel biology.</title>
        <authorList>
            <person name="Wiegand S."/>
            <person name="Jogler M."/>
            <person name="Boedeker C."/>
            <person name="Pinto D."/>
            <person name="Vollmers J."/>
            <person name="Rivas-Marin E."/>
            <person name="Kohn T."/>
            <person name="Peeters S.H."/>
            <person name="Heuer A."/>
            <person name="Rast P."/>
            <person name="Oberbeckmann S."/>
            <person name="Bunk B."/>
            <person name="Jeske O."/>
            <person name="Meyerdierks A."/>
            <person name="Storesund J.E."/>
            <person name="Kallscheuer N."/>
            <person name="Luecker S."/>
            <person name="Lage O.M."/>
            <person name="Pohl T."/>
            <person name="Merkel B.J."/>
            <person name="Hornburger P."/>
            <person name="Mueller R.-W."/>
            <person name="Bruemmer F."/>
            <person name="Labrenz M."/>
            <person name="Spormann A.M."/>
            <person name="Op den Camp H."/>
            <person name="Overmann J."/>
            <person name="Amann R."/>
            <person name="Jetten M.S.M."/>
            <person name="Mascher T."/>
            <person name="Medema M.H."/>
            <person name="Devos D.P."/>
            <person name="Kaster A.-K."/>
            <person name="Ovreas L."/>
            <person name="Rohde M."/>
            <person name="Galperin M.Y."/>
            <person name="Jogler C."/>
        </authorList>
    </citation>
    <scope>NUCLEOTIDE SEQUENCE [LARGE SCALE GENOMIC DNA]</scope>
    <source>
        <strain evidence="2 3">SV_7m_r</strain>
    </source>
</reference>
<dbReference type="OrthoDB" id="9794725at2"/>
<evidence type="ECO:0000313" key="3">
    <source>
        <dbReference type="Proteomes" id="UP000315003"/>
    </source>
</evidence>
<dbReference type="InterPro" id="IPR051532">
    <property type="entry name" value="Ester_Hydrolysis_Enzymes"/>
</dbReference>
<dbReference type="InterPro" id="IPR036514">
    <property type="entry name" value="SGNH_hydro_sf"/>
</dbReference>
<dbReference type="InterPro" id="IPR013830">
    <property type="entry name" value="SGNH_hydro"/>
</dbReference>
<dbReference type="GO" id="GO:0004622">
    <property type="term" value="F:phosphatidylcholine lysophospholipase activity"/>
    <property type="evidence" value="ECO:0007669"/>
    <property type="project" value="TreeGrafter"/>
</dbReference>
<dbReference type="CDD" id="cd01834">
    <property type="entry name" value="SGNH_hydrolase_like_2"/>
    <property type="match status" value="1"/>
</dbReference>
<dbReference type="PANTHER" id="PTHR30383">
    <property type="entry name" value="THIOESTERASE 1/PROTEASE 1/LYSOPHOSPHOLIPASE L1"/>
    <property type="match status" value="1"/>
</dbReference>
<keyword evidence="3" id="KW-1185">Reference proteome</keyword>
<dbReference type="AlphaFoldDB" id="A0A517T1C5"/>
<dbReference type="SUPFAM" id="SSF52266">
    <property type="entry name" value="SGNH hydrolase"/>
    <property type="match status" value="1"/>
</dbReference>
<proteinExistence type="predicted"/>
<organism evidence="2 3">
    <name type="scientific">Stieleria bergensis</name>
    <dbReference type="NCBI Taxonomy" id="2528025"/>
    <lineage>
        <taxon>Bacteria</taxon>
        <taxon>Pseudomonadati</taxon>
        <taxon>Planctomycetota</taxon>
        <taxon>Planctomycetia</taxon>
        <taxon>Pirellulales</taxon>
        <taxon>Pirellulaceae</taxon>
        <taxon>Stieleria</taxon>
    </lineage>
</organism>
<accession>A0A517T1C5</accession>
<dbReference type="Proteomes" id="UP000315003">
    <property type="component" value="Chromosome"/>
</dbReference>
<evidence type="ECO:0000313" key="2">
    <source>
        <dbReference type="EMBL" id="QDT62187.1"/>
    </source>
</evidence>
<protein>
    <submittedName>
        <fullName evidence="2">GDSL-like Lipase/Acylhydrolase</fullName>
    </submittedName>
</protein>
<dbReference type="PANTHER" id="PTHR30383:SF5">
    <property type="entry name" value="SGNH HYDROLASE-TYPE ESTERASE DOMAIN-CONTAINING PROTEIN"/>
    <property type="match status" value="1"/>
</dbReference>
<dbReference type="Gene3D" id="3.40.50.1110">
    <property type="entry name" value="SGNH hydrolase"/>
    <property type="match status" value="1"/>
</dbReference>
<name>A0A517T1C5_9BACT</name>
<dbReference type="PROSITE" id="PS51257">
    <property type="entry name" value="PROKAR_LIPOPROTEIN"/>
    <property type="match status" value="1"/>
</dbReference>
<keyword evidence="2" id="KW-0378">Hydrolase</keyword>
<evidence type="ECO:0000259" key="1">
    <source>
        <dbReference type="Pfam" id="PF13472"/>
    </source>
</evidence>